<evidence type="ECO:0000313" key="2">
    <source>
        <dbReference type="EMBL" id="GFN91671.1"/>
    </source>
</evidence>
<feature type="region of interest" description="Disordered" evidence="1">
    <location>
        <begin position="68"/>
        <end position="91"/>
    </location>
</feature>
<gene>
    <name evidence="2" type="ORF">PoB_001817700</name>
</gene>
<dbReference type="Proteomes" id="UP000735302">
    <property type="component" value="Unassembled WGS sequence"/>
</dbReference>
<evidence type="ECO:0000313" key="3">
    <source>
        <dbReference type="Proteomes" id="UP000735302"/>
    </source>
</evidence>
<protein>
    <submittedName>
        <fullName evidence="2">Uncharacterized protein</fullName>
    </submittedName>
</protein>
<dbReference type="EMBL" id="BLXT01002155">
    <property type="protein sequence ID" value="GFN91671.1"/>
    <property type="molecule type" value="Genomic_DNA"/>
</dbReference>
<name>A0AAV3ZAW4_9GAST</name>
<comment type="caution">
    <text evidence="2">The sequence shown here is derived from an EMBL/GenBank/DDBJ whole genome shotgun (WGS) entry which is preliminary data.</text>
</comment>
<sequence length="354" mass="38881">MPRCPHGHSRSHGGGWYLIPIANGNGGGGGWCLMSMDNGNGHVSGVYLTAVANGNGGGGGWCLMSMTNGNGGGETDQQAATETSERRQSDGYEVLPDEQISGDYEHIVEETDQQAVTETSERRQSDGYEILPGERISGDYEHIVEETDQQAATETSEKRQSDGYEVLPGERLPGDYEHIVKDRRLSDGYESIHFPRNISCNRTLSSSSHYQTIRLENLETSPQGASALSRKDEPLLKVSKSFGDLVSSKADTFEHAGNRKACTEQEPKPCCSTFGRQNSEEEEQLRLHCFMLRDSTDGGPSFGAFYSIEAEQCMELQDFSTRGRCSADADGECEYLTALDSSREHEDYLELIAD</sequence>
<accession>A0AAV3ZAW4</accession>
<reference evidence="2 3" key="1">
    <citation type="journal article" date="2021" name="Elife">
        <title>Chloroplast acquisition without the gene transfer in kleptoplastic sea slugs, Plakobranchus ocellatus.</title>
        <authorList>
            <person name="Maeda T."/>
            <person name="Takahashi S."/>
            <person name="Yoshida T."/>
            <person name="Shimamura S."/>
            <person name="Takaki Y."/>
            <person name="Nagai Y."/>
            <person name="Toyoda A."/>
            <person name="Suzuki Y."/>
            <person name="Arimoto A."/>
            <person name="Ishii H."/>
            <person name="Satoh N."/>
            <person name="Nishiyama T."/>
            <person name="Hasebe M."/>
            <person name="Maruyama T."/>
            <person name="Minagawa J."/>
            <person name="Obokata J."/>
            <person name="Shigenobu S."/>
        </authorList>
    </citation>
    <scope>NUCLEOTIDE SEQUENCE [LARGE SCALE GENOMIC DNA]</scope>
</reference>
<dbReference type="AlphaFoldDB" id="A0AAV3ZAW4"/>
<organism evidence="2 3">
    <name type="scientific">Plakobranchus ocellatus</name>
    <dbReference type="NCBI Taxonomy" id="259542"/>
    <lineage>
        <taxon>Eukaryota</taxon>
        <taxon>Metazoa</taxon>
        <taxon>Spiralia</taxon>
        <taxon>Lophotrochozoa</taxon>
        <taxon>Mollusca</taxon>
        <taxon>Gastropoda</taxon>
        <taxon>Heterobranchia</taxon>
        <taxon>Euthyneura</taxon>
        <taxon>Panpulmonata</taxon>
        <taxon>Sacoglossa</taxon>
        <taxon>Placobranchoidea</taxon>
        <taxon>Plakobranchidae</taxon>
        <taxon>Plakobranchus</taxon>
    </lineage>
</organism>
<evidence type="ECO:0000256" key="1">
    <source>
        <dbReference type="SAM" id="MobiDB-lite"/>
    </source>
</evidence>
<keyword evidence="3" id="KW-1185">Reference proteome</keyword>
<proteinExistence type="predicted"/>
<feature type="region of interest" description="Disordered" evidence="1">
    <location>
        <begin position="148"/>
        <end position="171"/>
    </location>
</feature>